<organism evidence="2 3">
    <name type="scientific">Brassica napus</name>
    <name type="common">Rape</name>
    <dbReference type="NCBI Taxonomy" id="3708"/>
    <lineage>
        <taxon>Eukaryota</taxon>
        <taxon>Viridiplantae</taxon>
        <taxon>Streptophyta</taxon>
        <taxon>Embryophyta</taxon>
        <taxon>Tracheophyta</taxon>
        <taxon>Spermatophyta</taxon>
        <taxon>Magnoliopsida</taxon>
        <taxon>eudicotyledons</taxon>
        <taxon>Gunneridae</taxon>
        <taxon>Pentapetalae</taxon>
        <taxon>rosids</taxon>
        <taxon>malvids</taxon>
        <taxon>Brassicales</taxon>
        <taxon>Brassicaceae</taxon>
        <taxon>Brassiceae</taxon>
        <taxon>Brassica</taxon>
    </lineage>
</organism>
<evidence type="ECO:0000313" key="3">
    <source>
        <dbReference type="Proteomes" id="UP000824890"/>
    </source>
</evidence>
<feature type="compositionally biased region" description="Polar residues" evidence="1">
    <location>
        <begin position="53"/>
        <end position="73"/>
    </location>
</feature>
<keyword evidence="3" id="KW-1185">Reference proteome</keyword>
<evidence type="ECO:0000313" key="2">
    <source>
        <dbReference type="EMBL" id="KAH0878932.1"/>
    </source>
</evidence>
<evidence type="ECO:0008006" key="4">
    <source>
        <dbReference type="Google" id="ProtNLM"/>
    </source>
</evidence>
<proteinExistence type="predicted"/>
<feature type="compositionally biased region" description="Basic residues" evidence="1">
    <location>
        <begin position="134"/>
        <end position="143"/>
    </location>
</feature>
<accession>A0ABQ7ZFV8</accession>
<feature type="region of interest" description="Disordered" evidence="1">
    <location>
        <begin position="1"/>
        <end position="155"/>
    </location>
</feature>
<evidence type="ECO:0000256" key="1">
    <source>
        <dbReference type="SAM" id="MobiDB-lite"/>
    </source>
</evidence>
<gene>
    <name evidence="2" type="ORF">HID58_066326</name>
</gene>
<dbReference type="EMBL" id="JAGKQM010000015">
    <property type="protein sequence ID" value="KAH0878932.1"/>
    <property type="molecule type" value="Genomic_DNA"/>
</dbReference>
<comment type="caution">
    <text evidence="2">The sequence shown here is derived from an EMBL/GenBank/DDBJ whole genome shotgun (WGS) entry which is preliminary data.</text>
</comment>
<feature type="compositionally biased region" description="Basic and acidic residues" evidence="1">
    <location>
        <begin position="11"/>
        <end position="26"/>
    </location>
</feature>
<protein>
    <recommendedName>
        <fullName evidence="4">Protein TSSC4</fullName>
    </recommendedName>
</protein>
<feature type="compositionally biased region" description="Acidic residues" evidence="1">
    <location>
        <begin position="77"/>
        <end position="96"/>
    </location>
</feature>
<dbReference type="Proteomes" id="UP000824890">
    <property type="component" value="Unassembled WGS sequence"/>
</dbReference>
<sequence>MKGVEQSVGTSHDEHNTTLNNDDLKPALENSEMVPRENEWQDVGIAHRASPWRETQNSVSGNNIRTISPSRYQALNDIEEGELESSSSDEDDEAESSDPPQKEIKTIPQNANKAKTSSRNKAGTNPQVQNDKKKSAKPTKKKCLQPEALNDDISL</sequence>
<name>A0ABQ7ZFV8_BRANA</name>
<feature type="compositionally biased region" description="Polar residues" evidence="1">
    <location>
        <begin position="107"/>
        <end position="129"/>
    </location>
</feature>
<reference evidence="2 3" key="1">
    <citation type="submission" date="2021-05" db="EMBL/GenBank/DDBJ databases">
        <title>Genome Assembly of Synthetic Allotetraploid Brassica napus Reveals Homoeologous Exchanges between Subgenomes.</title>
        <authorList>
            <person name="Davis J.T."/>
        </authorList>
    </citation>
    <scope>NUCLEOTIDE SEQUENCE [LARGE SCALE GENOMIC DNA]</scope>
    <source>
        <strain evidence="3">cv. Da-Ae</strain>
        <tissue evidence="2">Seedling</tissue>
    </source>
</reference>
<feature type="non-terminal residue" evidence="2">
    <location>
        <position position="155"/>
    </location>
</feature>